<dbReference type="EMBL" id="QGKW02001940">
    <property type="protein sequence ID" value="KAF2558864.1"/>
    <property type="molecule type" value="Genomic_DNA"/>
</dbReference>
<keyword evidence="1" id="KW-1133">Transmembrane helix</keyword>
<gene>
    <name evidence="2" type="ORF">F2Q68_00015942</name>
</gene>
<dbReference type="Proteomes" id="UP000712281">
    <property type="component" value="Unassembled WGS sequence"/>
</dbReference>
<feature type="transmembrane region" description="Helical" evidence="1">
    <location>
        <begin position="24"/>
        <end position="41"/>
    </location>
</feature>
<keyword evidence="1" id="KW-0472">Membrane</keyword>
<evidence type="ECO:0000313" key="2">
    <source>
        <dbReference type="EMBL" id="KAF2558864.1"/>
    </source>
</evidence>
<name>A0A8S9HN79_BRACR</name>
<dbReference type="AlphaFoldDB" id="A0A8S9HN79"/>
<reference evidence="2" key="1">
    <citation type="submission" date="2019-12" db="EMBL/GenBank/DDBJ databases">
        <title>Genome sequencing and annotation of Brassica cretica.</title>
        <authorList>
            <person name="Studholme D.J."/>
            <person name="Sarris P.F."/>
        </authorList>
    </citation>
    <scope>NUCLEOTIDE SEQUENCE</scope>
    <source>
        <strain evidence="2">PFS-001/15</strain>
        <tissue evidence="2">Leaf</tissue>
    </source>
</reference>
<organism evidence="2 3">
    <name type="scientific">Brassica cretica</name>
    <name type="common">Mustard</name>
    <dbReference type="NCBI Taxonomy" id="69181"/>
    <lineage>
        <taxon>Eukaryota</taxon>
        <taxon>Viridiplantae</taxon>
        <taxon>Streptophyta</taxon>
        <taxon>Embryophyta</taxon>
        <taxon>Tracheophyta</taxon>
        <taxon>Spermatophyta</taxon>
        <taxon>Magnoliopsida</taxon>
        <taxon>eudicotyledons</taxon>
        <taxon>Gunneridae</taxon>
        <taxon>Pentapetalae</taxon>
        <taxon>rosids</taxon>
        <taxon>malvids</taxon>
        <taxon>Brassicales</taxon>
        <taxon>Brassicaceae</taxon>
        <taxon>Brassiceae</taxon>
        <taxon>Brassica</taxon>
    </lineage>
</organism>
<evidence type="ECO:0000256" key="1">
    <source>
        <dbReference type="SAM" id="Phobius"/>
    </source>
</evidence>
<keyword evidence="1" id="KW-0812">Transmembrane</keyword>
<protein>
    <recommendedName>
        <fullName evidence="4">Transmembrane protein</fullName>
    </recommendedName>
</protein>
<proteinExistence type="predicted"/>
<comment type="caution">
    <text evidence="2">The sequence shown here is derived from an EMBL/GenBank/DDBJ whole genome shotgun (WGS) entry which is preliminary data.</text>
</comment>
<evidence type="ECO:0000313" key="3">
    <source>
        <dbReference type="Proteomes" id="UP000712281"/>
    </source>
</evidence>
<evidence type="ECO:0008006" key="4">
    <source>
        <dbReference type="Google" id="ProtNLM"/>
    </source>
</evidence>
<sequence length="129" mass="14403">MCVVRWRVGCGECSSDVTMLGDSIFASLQIFTGIFFLRWLILSRLSFLFGVSSNPPLVLVMELVSVLWLTCGGGLMAVLCADVVALFTCQSIFGVIGLKRWFVSSLLRMVFCLLEFSYDGRRSRVPLFL</sequence>
<accession>A0A8S9HN79</accession>
<feature type="transmembrane region" description="Helical" evidence="1">
    <location>
        <begin position="48"/>
        <end position="69"/>
    </location>
</feature>